<protein>
    <submittedName>
        <fullName evidence="1">Uncharacterized protein</fullName>
    </submittedName>
</protein>
<reference evidence="1 2" key="1">
    <citation type="journal article" date="2014" name="Curr. Biol.">
        <title>The genome of the clonal raider ant Cerapachys biroi.</title>
        <authorList>
            <person name="Oxley P.R."/>
            <person name="Ji L."/>
            <person name="Fetter-Pruneda I."/>
            <person name="McKenzie S.K."/>
            <person name="Li C."/>
            <person name="Hu H."/>
            <person name="Zhang G."/>
            <person name="Kronauer D.J."/>
        </authorList>
    </citation>
    <scope>NUCLEOTIDE SEQUENCE [LARGE SCALE GENOMIC DNA]</scope>
</reference>
<gene>
    <name evidence="1" type="ORF">X777_09616</name>
</gene>
<dbReference type="EMBL" id="KK107370">
    <property type="protein sequence ID" value="EZA51850.1"/>
    <property type="molecule type" value="Genomic_DNA"/>
</dbReference>
<accession>A0A026W715</accession>
<organism evidence="1 2">
    <name type="scientific">Ooceraea biroi</name>
    <name type="common">Clonal raider ant</name>
    <name type="synonym">Cerapachys biroi</name>
    <dbReference type="NCBI Taxonomy" id="2015173"/>
    <lineage>
        <taxon>Eukaryota</taxon>
        <taxon>Metazoa</taxon>
        <taxon>Ecdysozoa</taxon>
        <taxon>Arthropoda</taxon>
        <taxon>Hexapoda</taxon>
        <taxon>Insecta</taxon>
        <taxon>Pterygota</taxon>
        <taxon>Neoptera</taxon>
        <taxon>Endopterygota</taxon>
        <taxon>Hymenoptera</taxon>
        <taxon>Apocrita</taxon>
        <taxon>Aculeata</taxon>
        <taxon>Formicoidea</taxon>
        <taxon>Formicidae</taxon>
        <taxon>Dorylinae</taxon>
        <taxon>Ooceraea</taxon>
    </lineage>
</organism>
<dbReference type="OMA" id="EENSCAK"/>
<sequence>MTIERDLLEEANNVATLGEYFTWVQQCDEFIEQSEENSCAKRPRLSIGNRQSLVARIARLEGLKKRLERRFIHFGGDYAEQPSSAELSWREIDTAFENRILTGAVINANYIEPRRFLEDARDVVLDHVRNAIEQHNSVKVNTVFNGEFVAEQAKIHLRSKLAVLEINRCLHYFYSNEKLEAHTVDCNKMNDCAIILPNEEDKWLTFNNHSRKERMPFVVYADLECILQKTNEDPKLYQRHQVFSIGYYVRCSYDDSLSGYRSRRDIDCISWFVEQLKDLAHRVKA</sequence>
<feature type="non-terminal residue" evidence="1">
    <location>
        <position position="285"/>
    </location>
</feature>
<name>A0A026W715_OOCBI</name>
<dbReference type="PANTHER" id="PTHR31511:SF12">
    <property type="entry name" value="RHO TERMINATION FACTOR N-TERMINAL DOMAIN-CONTAINING PROTEIN"/>
    <property type="match status" value="1"/>
</dbReference>
<dbReference type="AlphaFoldDB" id="A0A026W715"/>
<dbReference type="OrthoDB" id="7653437at2759"/>
<proteinExistence type="predicted"/>
<dbReference type="Proteomes" id="UP000053097">
    <property type="component" value="Unassembled WGS sequence"/>
</dbReference>
<dbReference type="PANTHER" id="PTHR31511">
    <property type="entry name" value="PROTEIN CBG23764"/>
    <property type="match status" value="1"/>
</dbReference>
<keyword evidence="2" id="KW-1185">Reference proteome</keyword>
<evidence type="ECO:0000313" key="2">
    <source>
        <dbReference type="Proteomes" id="UP000053097"/>
    </source>
</evidence>
<evidence type="ECO:0000313" key="1">
    <source>
        <dbReference type="EMBL" id="EZA51850.1"/>
    </source>
</evidence>